<keyword evidence="13" id="KW-1185">Reference proteome</keyword>
<evidence type="ECO:0000256" key="2">
    <source>
        <dbReference type="ARBA" id="ARBA00002695"/>
    </source>
</evidence>
<dbReference type="GO" id="GO:0009316">
    <property type="term" value="C:3-isopropylmalate dehydratase complex"/>
    <property type="evidence" value="ECO:0007669"/>
    <property type="project" value="InterPro"/>
</dbReference>
<comment type="catalytic activity">
    <reaction evidence="1 10">
        <text>(2R,3S)-3-isopropylmalate = (2S)-2-isopropylmalate</text>
        <dbReference type="Rhea" id="RHEA:32287"/>
        <dbReference type="ChEBI" id="CHEBI:1178"/>
        <dbReference type="ChEBI" id="CHEBI:35121"/>
        <dbReference type="EC" id="4.2.1.33"/>
    </reaction>
</comment>
<feature type="domain" description="Aconitase A/isopropylmalate dehydratase small subunit swivel" evidence="11">
    <location>
        <begin position="1"/>
        <end position="124"/>
    </location>
</feature>
<dbReference type="AlphaFoldDB" id="A0A931MDS9"/>
<dbReference type="Proteomes" id="UP000651050">
    <property type="component" value="Unassembled WGS sequence"/>
</dbReference>
<dbReference type="NCBIfam" id="NF002458">
    <property type="entry name" value="PRK01641.1"/>
    <property type="match status" value="1"/>
</dbReference>
<dbReference type="Gene3D" id="3.20.19.10">
    <property type="entry name" value="Aconitase, domain 4"/>
    <property type="match status" value="1"/>
</dbReference>
<protein>
    <recommendedName>
        <fullName evidence="10">3-isopropylmalate dehydratase small subunit</fullName>
        <ecNumber evidence="10">4.2.1.33</ecNumber>
    </recommendedName>
    <alternativeName>
        <fullName evidence="10">Alpha-IPM isomerase</fullName>
        <shortName evidence="10">IPMI</shortName>
    </alternativeName>
    <alternativeName>
        <fullName evidence="10">Isopropylmalate isomerase</fullName>
    </alternativeName>
</protein>
<evidence type="ECO:0000259" key="11">
    <source>
        <dbReference type="Pfam" id="PF00694"/>
    </source>
</evidence>
<evidence type="ECO:0000256" key="5">
    <source>
        <dbReference type="ARBA" id="ARBA00011271"/>
    </source>
</evidence>
<dbReference type="EMBL" id="JADWYS010000001">
    <property type="protein sequence ID" value="MBG9386402.1"/>
    <property type="molecule type" value="Genomic_DNA"/>
</dbReference>
<reference evidence="12" key="1">
    <citation type="submission" date="2020-11" db="EMBL/GenBank/DDBJ databases">
        <title>Bacterial whole genome sequence for Caenimonas sp. DR4.4.</title>
        <authorList>
            <person name="Le V."/>
            <person name="Ko S.-R."/>
            <person name="Ahn C.-Y."/>
            <person name="Oh H.-M."/>
        </authorList>
    </citation>
    <scope>NUCLEOTIDE SEQUENCE</scope>
    <source>
        <strain evidence="12">DR4.4</strain>
    </source>
</reference>
<dbReference type="CDD" id="cd01577">
    <property type="entry name" value="IPMI_Swivel"/>
    <property type="match status" value="1"/>
</dbReference>
<organism evidence="12 13">
    <name type="scientific">Caenimonas aquaedulcis</name>
    <dbReference type="NCBI Taxonomy" id="2793270"/>
    <lineage>
        <taxon>Bacteria</taxon>
        <taxon>Pseudomonadati</taxon>
        <taxon>Pseudomonadota</taxon>
        <taxon>Betaproteobacteria</taxon>
        <taxon>Burkholderiales</taxon>
        <taxon>Comamonadaceae</taxon>
        <taxon>Caenimonas</taxon>
    </lineage>
</organism>
<keyword evidence="9 10" id="KW-0100">Branched-chain amino acid biosynthesis</keyword>
<dbReference type="Pfam" id="PF00694">
    <property type="entry name" value="Aconitase_C"/>
    <property type="match status" value="1"/>
</dbReference>
<accession>A0A931MDS9</accession>
<evidence type="ECO:0000256" key="9">
    <source>
        <dbReference type="ARBA" id="ARBA00023304"/>
    </source>
</evidence>
<name>A0A931MDS9_9BURK</name>
<dbReference type="GO" id="GO:0009098">
    <property type="term" value="P:L-leucine biosynthetic process"/>
    <property type="evidence" value="ECO:0007669"/>
    <property type="project" value="UniProtKB-UniRule"/>
</dbReference>
<dbReference type="RefSeq" id="WP_196984392.1">
    <property type="nucleotide sequence ID" value="NZ_JADWYS010000001.1"/>
</dbReference>
<proteinExistence type="inferred from homology"/>
<evidence type="ECO:0000256" key="4">
    <source>
        <dbReference type="ARBA" id="ARBA00009845"/>
    </source>
</evidence>
<evidence type="ECO:0000256" key="3">
    <source>
        <dbReference type="ARBA" id="ARBA00004729"/>
    </source>
</evidence>
<keyword evidence="7 10" id="KW-0028">Amino-acid biosynthesis</keyword>
<comment type="subunit">
    <text evidence="5 10">Heterodimer of LeuC and LeuD.</text>
</comment>
<comment type="similarity">
    <text evidence="4 10">Belongs to the LeuD family. LeuD type 1 subfamily.</text>
</comment>
<dbReference type="InterPro" id="IPR033940">
    <property type="entry name" value="IPMI_Swivel"/>
</dbReference>
<dbReference type="EC" id="4.2.1.33" evidence="10"/>
<keyword evidence="8 10" id="KW-0456">Lyase</keyword>
<evidence type="ECO:0000313" key="13">
    <source>
        <dbReference type="Proteomes" id="UP000651050"/>
    </source>
</evidence>
<dbReference type="HAMAP" id="MF_01031">
    <property type="entry name" value="LeuD_type1"/>
    <property type="match status" value="1"/>
</dbReference>
<dbReference type="GO" id="GO:0003861">
    <property type="term" value="F:3-isopropylmalate dehydratase activity"/>
    <property type="evidence" value="ECO:0007669"/>
    <property type="project" value="UniProtKB-UniRule"/>
</dbReference>
<evidence type="ECO:0000256" key="1">
    <source>
        <dbReference type="ARBA" id="ARBA00000491"/>
    </source>
</evidence>
<dbReference type="InterPro" id="IPR050075">
    <property type="entry name" value="LeuD"/>
</dbReference>
<dbReference type="InterPro" id="IPR000573">
    <property type="entry name" value="AconitaseA/IPMdHydase_ssu_swvl"/>
</dbReference>
<gene>
    <name evidence="10 12" type="primary">leuD</name>
    <name evidence="12" type="ORF">I5803_00060</name>
</gene>
<evidence type="ECO:0000256" key="10">
    <source>
        <dbReference type="HAMAP-Rule" id="MF_01031"/>
    </source>
</evidence>
<sequence length="210" mass="23160">MEAFTRFTGLAAPLDMSNVDTDKLLPNRFFRKARGNGLQQYMLHDIRFNGDGSEKPDFILNRPAYREARILVAGPNFGSGSAREGAVYAVADYGIRAIIAPSFSDIYAGNMLQNGLLPVVLPQETCDDLRAQLHAKPGAEITIDLEAKTVTGPDGKVHAFDIDASPRERLLKGQDDIDLILVHQAAIEAFEQRYLEQHPWRRAAVQGTPA</sequence>
<dbReference type="SUPFAM" id="SSF52016">
    <property type="entry name" value="LeuD/IlvD-like"/>
    <property type="match status" value="1"/>
</dbReference>
<evidence type="ECO:0000313" key="12">
    <source>
        <dbReference type="EMBL" id="MBG9386402.1"/>
    </source>
</evidence>
<comment type="function">
    <text evidence="2 10">Catalyzes the isomerization between 2-isopropylmalate and 3-isopropylmalate, via the formation of 2-isopropylmaleate.</text>
</comment>
<keyword evidence="6 10" id="KW-0432">Leucine biosynthesis</keyword>
<evidence type="ECO:0000256" key="7">
    <source>
        <dbReference type="ARBA" id="ARBA00022605"/>
    </source>
</evidence>
<dbReference type="PANTHER" id="PTHR43345:SF5">
    <property type="entry name" value="3-ISOPROPYLMALATE DEHYDRATASE SMALL SUBUNIT"/>
    <property type="match status" value="1"/>
</dbReference>
<dbReference type="InterPro" id="IPR004431">
    <property type="entry name" value="3-IsopropMal_deHydase_ssu"/>
</dbReference>
<evidence type="ECO:0000256" key="6">
    <source>
        <dbReference type="ARBA" id="ARBA00022430"/>
    </source>
</evidence>
<dbReference type="PANTHER" id="PTHR43345">
    <property type="entry name" value="3-ISOPROPYLMALATE DEHYDRATASE SMALL SUBUNIT 2-RELATED-RELATED"/>
    <property type="match status" value="1"/>
</dbReference>
<comment type="pathway">
    <text evidence="3 10">Amino-acid biosynthesis; L-leucine biosynthesis; L-leucine from 3-methyl-2-oxobutanoate: step 2/4.</text>
</comment>
<comment type="caution">
    <text evidence="12">The sequence shown here is derived from an EMBL/GenBank/DDBJ whole genome shotgun (WGS) entry which is preliminary data.</text>
</comment>
<dbReference type="FunFam" id="3.20.19.10:FF:000003">
    <property type="entry name" value="3-isopropylmalate dehydratase small subunit"/>
    <property type="match status" value="1"/>
</dbReference>
<dbReference type="InterPro" id="IPR015928">
    <property type="entry name" value="Aconitase/3IPM_dehydase_swvl"/>
</dbReference>
<evidence type="ECO:0000256" key="8">
    <source>
        <dbReference type="ARBA" id="ARBA00023239"/>
    </source>
</evidence>
<dbReference type="NCBIfam" id="TIGR00171">
    <property type="entry name" value="leuD"/>
    <property type="match status" value="1"/>
</dbReference>